<dbReference type="AlphaFoldDB" id="A0A0J6XEK4"/>
<dbReference type="STRING" id="66430.ACS04_34710"/>
<feature type="domain" description="DUF7617" evidence="2">
    <location>
        <begin position="687"/>
        <end position="812"/>
    </location>
</feature>
<accession>A0A0J6XEK4</accession>
<feature type="region of interest" description="Disordered" evidence="1">
    <location>
        <begin position="122"/>
        <end position="141"/>
    </location>
</feature>
<evidence type="ECO:0000313" key="3">
    <source>
        <dbReference type="EMBL" id="KMO93529.1"/>
    </source>
</evidence>
<dbReference type="PATRIC" id="fig|66430.4.peg.1695"/>
<keyword evidence="4" id="KW-1185">Reference proteome</keyword>
<dbReference type="OrthoDB" id="3305528at2"/>
<gene>
    <name evidence="3" type="ORF">ACS04_34710</name>
</gene>
<sequence>MLTALALTAAGGVTTTSAASKPAPEGAAAASTLVKTAQNVTDPGRIPLDHGSTVNWAVSYANSAPGAPAPAVVTDPIAGAGTAQTYVPGSLKVPPGWTPAWSTDGTTFVADDPGSATRAVRASHPAARPGGTALATNLLPPVRPTAQSTGGDGFTPVLHRTDSGDVEAWNMYHHTGPAAPQAVCSNLSTGQPCTGGPWPRPLNTTPGPLGSGNTGNISSTLTPQYVLDPGRPGVLYYPAVTAAALGVGCLDLGARANCGFFALRATGGTPSSANGMAGLVAEAGNLYGVASTGQVLCLEIASRTPCAGQPYAPVVRPNHDLPGGTGSLYLGGMTTAGGKVFASSSPQSSGSTLAAAPALGCFDPATATICAGWDTAHPAGPGATHYTYNAFTSYTASGAAGGVCTAATNGGSPLTTCYGIDGAPLAAPATGLGAVGNGVLVFNPEVVATATDTRSYFPVWGGPVPGATLCYSWTTAQPCAGFPATATHPGVGGGATRDYGYTYDATTRCLIALGDAGILFSVDPGTGSTPCVHSGAAVTLKPSDFYCDGASGHVQGYTEARLEGLDLSHVNLAASAAVVTDPDGTVLATPALTAAGTVDLSGISAADHPAITVTVQLVLNSAADFTATNHPALVASYQGDAPQICVRTVVAADCAVTQVSDTATATDGSGALTSNTVELAVAPGAQCKPQVTVEKEICTVSNPHACGPGGAGPWAKKSPVGLLQLLGTAYWRITVTNTGPVAATGVTVNDPTTPSCRTAAGTFDLAVGSSRQVYCDSFLLALPLKNTASATFSGLNAPPGTPPTTSAPSSAVACSLLCILTRES</sequence>
<evidence type="ECO:0000313" key="4">
    <source>
        <dbReference type="Proteomes" id="UP000035932"/>
    </source>
</evidence>
<dbReference type="Proteomes" id="UP000035932">
    <property type="component" value="Unassembled WGS sequence"/>
</dbReference>
<comment type="caution">
    <text evidence="3">The sequence shown here is derived from an EMBL/GenBank/DDBJ whole genome shotgun (WGS) entry which is preliminary data.</text>
</comment>
<reference evidence="3 4" key="1">
    <citation type="submission" date="2015-06" db="EMBL/GenBank/DDBJ databases">
        <title>Recapitulation of the evolution of biosynthetic gene clusters reveals hidden chemical diversity on bacterial genomes.</title>
        <authorList>
            <person name="Cruz-Morales P."/>
            <person name="Martinez-Guerrero C."/>
            <person name="Morales-Escalante M.A."/>
            <person name="Yanez-Guerra L.A."/>
            <person name="Kopp J.F."/>
            <person name="Feldmann J."/>
            <person name="Ramos-Aboites H.E."/>
            <person name="Barona-Gomez F."/>
        </authorList>
    </citation>
    <scope>NUCLEOTIDE SEQUENCE [LARGE SCALE GENOMIC DNA]</scope>
    <source>
        <strain evidence="3 4">ATCC 31245</strain>
    </source>
</reference>
<protein>
    <recommendedName>
        <fullName evidence="2">DUF7617 domain-containing protein</fullName>
    </recommendedName>
</protein>
<dbReference type="Pfam" id="PF24593">
    <property type="entry name" value="DUF7617"/>
    <property type="match status" value="1"/>
</dbReference>
<dbReference type="InterPro" id="IPR055388">
    <property type="entry name" value="DUF7617"/>
</dbReference>
<evidence type="ECO:0000259" key="2">
    <source>
        <dbReference type="Pfam" id="PF24593"/>
    </source>
</evidence>
<organism evidence="3 4">
    <name type="scientific">Streptomyces roseus</name>
    <dbReference type="NCBI Taxonomy" id="66430"/>
    <lineage>
        <taxon>Bacteria</taxon>
        <taxon>Bacillati</taxon>
        <taxon>Actinomycetota</taxon>
        <taxon>Actinomycetes</taxon>
        <taxon>Kitasatosporales</taxon>
        <taxon>Streptomycetaceae</taxon>
        <taxon>Streptomyces</taxon>
    </lineage>
</organism>
<name>A0A0J6XEK4_9ACTN</name>
<proteinExistence type="predicted"/>
<evidence type="ECO:0000256" key="1">
    <source>
        <dbReference type="SAM" id="MobiDB-lite"/>
    </source>
</evidence>
<dbReference type="EMBL" id="LFML01000163">
    <property type="protein sequence ID" value="KMO93529.1"/>
    <property type="molecule type" value="Genomic_DNA"/>
</dbReference>